<protein>
    <submittedName>
        <fullName evidence="2">NERD domain-containing protein</fullName>
    </submittedName>
</protein>
<dbReference type="EMBL" id="QLZR01000008">
    <property type="protein sequence ID" value="RAZ74140.1"/>
    <property type="molecule type" value="Genomic_DNA"/>
</dbReference>
<dbReference type="RefSeq" id="WP_112224699.1">
    <property type="nucleotide sequence ID" value="NZ_QLZR01000008.1"/>
</dbReference>
<feature type="domain" description="NERD" evidence="1">
    <location>
        <begin position="31"/>
        <end position="149"/>
    </location>
</feature>
<organism evidence="2 3">
    <name type="scientific">Planococcus halotolerans</name>
    <dbReference type="NCBI Taxonomy" id="2233542"/>
    <lineage>
        <taxon>Bacteria</taxon>
        <taxon>Bacillati</taxon>
        <taxon>Bacillota</taxon>
        <taxon>Bacilli</taxon>
        <taxon>Bacillales</taxon>
        <taxon>Caryophanaceae</taxon>
        <taxon>Planococcus</taxon>
    </lineage>
</organism>
<evidence type="ECO:0000259" key="1">
    <source>
        <dbReference type="PROSITE" id="PS50965"/>
    </source>
</evidence>
<accession>A0A365KN97</accession>
<proteinExistence type="predicted"/>
<name>A0A365KN97_9BACL</name>
<evidence type="ECO:0000313" key="3">
    <source>
        <dbReference type="Proteomes" id="UP000251002"/>
    </source>
</evidence>
<gene>
    <name evidence="2" type="ORF">DP120_16295</name>
</gene>
<evidence type="ECO:0000313" key="2">
    <source>
        <dbReference type="EMBL" id="RAZ74140.1"/>
    </source>
</evidence>
<comment type="caution">
    <text evidence="2">The sequence shown here is derived from an EMBL/GenBank/DDBJ whole genome shotgun (WGS) entry which is preliminary data.</text>
</comment>
<keyword evidence="3" id="KW-1185">Reference proteome</keyword>
<dbReference type="PROSITE" id="PS50965">
    <property type="entry name" value="NERD"/>
    <property type="match status" value="1"/>
</dbReference>
<dbReference type="AlphaFoldDB" id="A0A365KN97"/>
<reference evidence="2 3" key="1">
    <citation type="submission" date="2018-06" db="EMBL/GenBank/DDBJ databases">
        <title>The draft genome sequences of strains SCU63 and S1.</title>
        <authorList>
            <person name="Gan L."/>
        </authorList>
    </citation>
    <scope>NUCLEOTIDE SEQUENCE [LARGE SCALE GENOMIC DNA]</scope>
    <source>
        <strain evidence="2 3">SCU63</strain>
    </source>
</reference>
<dbReference type="Pfam" id="PF08378">
    <property type="entry name" value="NERD"/>
    <property type="match status" value="1"/>
</dbReference>
<dbReference type="InterPro" id="IPR011528">
    <property type="entry name" value="NERD"/>
</dbReference>
<dbReference type="Proteomes" id="UP000251002">
    <property type="component" value="Unassembled WGS sequence"/>
</dbReference>
<sequence length="308" mass="36090">MWEGVKLLMERLPAGHPEQPYLKKELHRYEAGWKGEQRLIAKMSEFHWSEPYELLWDVGLKLGNWKAQMDGLLVTERCVIIISSKNISGKIHFDAVTSEFYRFNNEGEKMVMEDPQVQLAKHIRFLKLWLKQRKISHPPIDGVVVFTPRHCEFISKPADKHICKTYQAVETIYTILEAHVISADSPKPSRLRKLIESNSYSYERPPLCEYYRIDPRELKTGVKCVACGKIAVERLFKVWECRECGHRDPNAHQQALQEYFALVSREIDNKEFRRFSGIESRYVVFRMLSDAGLVTEGAKRNRKYINEN</sequence>